<keyword evidence="2" id="KW-1185">Reference proteome</keyword>
<dbReference type="Proteomes" id="UP001208690">
    <property type="component" value="Unassembled WGS sequence"/>
</dbReference>
<organism evidence="1 2">
    <name type="scientific">Roseobacter sinensis</name>
    <dbReference type="NCBI Taxonomy" id="2931391"/>
    <lineage>
        <taxon>Bacteria</taxon>
        <taxon>Pseudomonadati</taxon>
        <taxon>Pseudomonadota</taxon>
        <taxon>Alphaproteobacteria</taxon>
        <taxon>Rhodobacterales</taxon>
        <taxon>Roseobacteraceae</taxon>
        <taxon>Roseobacter</taxon>
    </lineage>
</organism>
<evidence type="ECO:0000313" key="1">
    <source>
        <dbReference type="EMBL" id="MCV3273322.1"/>
    </source>
</evidence>
<name>A0ABT3BIC6_9RHOB</name>
<dbReference type="RefSeq" id="WP_263845547.1">
    <property type="nucleotide sequence ID" value="NZ_JALIEB010000014.1"/>
</dbReference>
<proteinExistence type="predicted"/>
<gene>
    <name evidence="1" type="ORF">MUB52_17960</name>
</gene>
<comment type="caution">
    <text evidence="1">The sequence shown here is derived from an EMBL/GenBank/DDBJ whole genome shotgun (WGS) entry which is preliminary data.</text>
</comment>
<dbReference type="EMBL" id="JALIEB010000014">
    <property type="protein sequence ID" value="MCV3273322.1"/>
    <property type="molecule type" value="Genomic_DNA"/>
</dbReference>
<accession>A0ABT3BIC6</accession>
<sequence length="45" mass="4709">MMPLITQRRALTMSKASSMAIVSGPSQVLVRCDAADKSLAARGMG</sequence>
<protein>
    <submittedName>
        <fullName evidence="1">Uncharacterized protein</fullName>
    </submittedName>
</protein>
<reference evidence="1 2" key="1">
    <citation type="submission" date="2022-04" db="EMBL/GenBank/DDBJ databases">
        <title>Roseobacter sp. WL0113 is a bacterium isolated from neritic sediment.</title>
        <authorList>
            <person name="Wang L."/>
            <person name="He W."/>
            <person name="Zhang D.-F."/>
        </authorList>
    </citation>
    <scope>NUCLEOTIDE SEQUENCE [LARGE SCALE GENOMIC DNA]</scope>
    <source>
        <strain evidence="1 2">WL0113</strain>
    </source>
</reference>
<evidence type="ECO:0000313" key="2">
    <source>
        <dbReference type="Proteomes" id="UP001208690"/>
    </source>
</evidence>